<protein>
    <submittedName>
        <fullName evidence="3">Uncharacterized protein</fullName>
    </submittedName>
</protein>
<feature type="chain" id="PRO_5015453693" evidence="2">
    <location>
        <begin position="19"/>
        <end position="73"/>
    </location>
</feature>
<evidence type="ECO:0000313" key="3">
    <source>
        <dbReference type="EMBL" id="POW00510.1"/>
    </source>
</evidence>
<keyword evidence="4" id="KW-1185">Reference proteome</keyword>
<dbReference type="VEuPathDB" id="FungiDB:PSHT_13009"/>
<name>A0A2S4UTC9_9BASI</name>
<reference evidence="3 4" key="1">
    <citation type="submission" date="2017-12" db="EMBL/GenBank/DDBJ databases">
        <title>Gene loss provides genomic basis for host adaptation in cereal stripe rust fungi.</title>
        <authorList>
            <person name="Xia C."/>
        </authorList>
    </citation>
    <scope>NUCLEOTIDE SEQUENCE [LARGE SCALE GENOMIC DNA]</scope>
    <source>
        <strain evidence="3 4">93TX-2</strain>
    </source>
</reference>
<evidence type="ECO:0000256" key="1">
    <source>
        <dbReference type="SAM" id="MobiDB-lite"/>
    </source>
</evidence>
<gene>
    <name evidence="3" type="ORF">PSHT_13009</name>
</gene>
<proteinExistence type="predicted"/>
<accession>A0A2S4UTC9</accession>
<reference evidence="4" key="3">
    <citation type="journal article" date="2018" name="Mol. Plant Microbe Interact.">
        <title>Genome sequence resources for the wheat stripe rust pathogen (Puccinia striiformis f. sp. tritici) and the barley stripe rust pathogen (Puccinia striiformis f. sp. hordei).</title>
        <authorList>
            <person name="Xia C."/>
            <person name="Wang M."/>
            <person name="Yin C."/>
            <person name="Cornejo O.E."/>
            <person name="Hulbert S.H."/>
            <person name="Chen X."/>
        </authorList>
    </citation>
    <scope>NUCLEOTIDE SEQUENCE [LARGE SCALE GENOMIC DNA]</scope>
    <source>
        <strain evidence="4">93TX-2</strain>
    </source>
</reference>
<organism evidence="3 4">
    <name type="scientific">Puccinia striiformis</name>
    <dbReference type="NCBI Taxonomy" id="27350"/>
    <lineage>
        <taxon>Eukaryota</taxon>
        <taxon>Fungi</taxon>
        <taxon>Dikarya</taxon>
        <taxon>Basidiomycota</taxon>
        <taxon>Pucciniomycotina</taxon>
        <taxon>Pucciniomycetes</taxon>
        <taxon>Pucciniales</taxon>
        <taxon>Pucciniaceae</taxon>
        <taxon>Puccinia</taxon>
    </lineage>
</organism>
<dbReference type="AlphaFoldDB" id="A0A2S4UTC9"/>
<feature type="signal peptide" evidence="2">
    <location>
        <begin position="1"/>
        <end position="18"/>
    </location>
</feature>
<sequence length="73" mass="7714">MKLFATLIGLMVLQGVIGSPAAIKALTPRSKDPDNGENWYPTVPPPTTSPSCTTNVGFISLSIFTSSSALFEK</sequence>
<feature type="region of interest" description="Disordered" evidence="1">
    <location>
        <begin position="27"/>
        <end position="47"/>
    </location>
</feature>
<dbReference type="EMBL" id="PKSM01000250">
    <property type="protein sequence ID" value="POW00510.1"/>
    <property type="molecule type" value="Genomic_DNA"/>
</dbReference>
<dbReference type="VEuPathDB" id="FungiDB:PSTT_07629"/>
<evidence type="ECO:0000256" key="2">
    <source>
        <dbReference type="SAM" id="SignalP"/>
    </source>
</evidence>
<dbReference type="Proteomes" id="UP000238274">
    <property type="component" value="Unassembled WGS sequence"/>
</dbReference>
<comment type="caution">
    <text evidence="3">The sequence shown here is derived from an EMBL/GenBank/DDBJ whole genome shotgun (WGS) entry which is preliminary data.</text>
</comment>
<reference evidence="4" key="2">
    <citation type="journal article" date="2018" name="BMC Genomics">
        <title>Genomic insights into host adaptation between the wheat stripe rust pathogen (Puccinia striiformis f. sp. tritici) and the barley stripe rust pathogen (Puccinia striiformis f. sp. hordei).</title>
        <authorList>
            <person name="Xia C."/>
            <person name="Wang M."/>
            <person name="Yin C."/>
            <person name="Cornejo O.E."/>
            <person name="Hulbert S.H."/>
            <person name="Chen X."/>
        </authorList>
    </citation>
    <scope>NUCLEOTIDE SEQUENCE [LARGE SCALE GENOMIC DNA]</scope>
    <source>
        <strain evidence="4">93TX-2</strain>
    </source>
</reference>
<evidence type="ECO:0000313" key="4">
    <source>
        <dbReference type="Proteomes" id="UP000238274"/>
    </source>
</evidence>
<keyword evidence="2" id="KW-0732">Signal</keyword>